<sequence>MTRPLTRAARIRRFVGITAILAGIAYLIFAAAPVLHLIDNQAERVFAPSGKRRDVGAAFISGDMGLAYGMGARTAPALVARGVPVLGLSSVVEFAHYHTREQVDAVVTRTIRDTLAKTGARRVLLMGQSYGADIVATAAPDLPADLRDKVAAIVLVVPGTSAFFRADPSNLSYMGTPDAYPAAKLRTLSYAPVICIYGTAERDSLCPQLAGSRAQVIGLPGGHFLRGDDKTLVARMVGAIDRADPTILDGR</sequence>
<comment type="caution">
    <text evidence="2">The sequence shown here is derived from an EMBL/GenBank/DDBJ whole genome shotgun (WGS) entry which is preliminary data.</text>
</comment>
<dbReference type="InterPro" id="IPR029058">
    <property type="entry name" value="AB_hydrolase_fold"/>
</dbReference>
<dbReference type="InterPro" id="IPR010333">
    <property type="entry name" value="VirJ"/>
</dbReference>
<feature type="domain" description="Bacterial virulence" evidence="1">
    <location>
        <begin position="56"/>
        <end position="242"/>
    </location>
</feature>
<dbReference type="Gene3D" id="3.40.50.1820">
    <property type="entry name" value="alpha/beta hydrolase"/>
    <property type="match status" value="1"/>
</dbReference>
<name>A0A7W9EIR5_9SPHN</name>
<dbReference type="Pfam" id="PF06057">
    <property type="entry name" value="VirJ"/>
    <property type="match status" value="1"/>
</dbReference>
<gene>
    <name evidence="2" type="ORF">FHR19_001201</name>
</gene>
<dbReference type="AlphaFoldDB" id="A0A7W9EIR5"/>
<evidence type="ECO:0000259" key="1">
    <source>
        <dbReference type="Pfam" id="PF06057"/>
    </source>
</evidence>
<proteinExistence type="predicted"/>
<dbReference type="EMBL" id="JACIJJ010000001">
    <property type="protein sequence ID" value="MBB5697876.1"/>
    <property type="molecule type" value="Genomic_DNA"/>
</dbReference>
<evidence type="ECO:0000313" key="2">
    <source>
        <dbReference type="EMBL" id="MBB5697876.1"/>
    </source>
</evidence>
<keyword evidence="3" id="KW-1185">Reference proteome</keyword>
<accession>A0A7W9EIR5</accession>
<protein>
    <submittedName>
        <fullName evidence="2">Type IV secretory pathway VirJ component</fullName>
    </submittedName>
</protein>
<dbReference type="SUPFAM" id="SSF53474">
    <property type="entry name" value="alpha/beta-Hydrolases"/>
    <property type="match status" value="1"/>
</dbReference>
<dbReference type="Proteomes" id="UP000557739">
    <property type="component" value="Unassembled WGS sequence"/>
</dbReference>
<dbReference type="RefSeq" id="WP_184025579.1">
    <property type="nucleotide sequence ID" value="NZ_JACIJJ010000001.1"/>
</dbReference>
<reference evidence="2 3" key="1">
    <citation type="submission" date="2020-08" db="EMBL/GenBank/DDBJ databases">
        <title>Genomic Encyclopedia of Type Strains, Phase IV (KMG-IV): sequencing the most valuable type-strain genomes for metagenomic binning, comparative biology and taxonomic classification.</title>
        <authorList>
            <person name="Goeker M."/>
        </authorList>
    </citation>
    <scope>NUCLEOTIDE SEQUENCE [LARGE SCALE GENOMIC DNA]</scope>
    <source>
        <strain evidence="2 3">DSM 27244</strain>
    </source>
</reference>
<evidence type="ECO:0000313" key="3">
    <source>
        <dbReference type="Proteomes" id="UP000557739"/>
    </source>
</evidence>
<organism evidence="2 3">
    <name type="scientific">Sphingomonas yantingensis</name>
    <dbReference type="NCBI Taxonomy" id="1241761"/>
    <lineage>
        <taxon>Bacteria</taxon>
        <taxon>Pseudomonadati</taxon>
        <taxon>Pseudomonadota</taxon>
        <taxon>Alphaproteobacteria</taxon>
        <taxon>Sphingomonadales</taxon>
        <taxon>Sphingomonadaceae</taxon>
        <taxon>Sphingomonas</taxon>
    </lineage>
</organism>